<dbReference type="SUPFAM" id="SSF140683">
    <property type="entry name" value="SP0561-like"/>
    <property type="match status" value="1"/>
</dbReference>
<dbReference type="Pfam" id="PF08984">
    <property type="entry name" value="DUF1858"/>
    <property type="match status" value="1"/>
</dbReference>
<dbReference type="Proteomes" id="UP000051012">
    <property type="component" value="Unassembled WGS sequence"/>
</dbReference>
<dbReference type="Gene3D" id="1.10.3910.10">
    <property type="entry name" value="SP0561-like"/>
    <property type="match status" value="1"/>
</dbReference>
<accession>A0A0S7YI98</accession>
<dbReference type="AlphaFoldDB" id="A0A0S7YI98"/>
<evidence type="ECO:0000313" key="2">
    <source>
        <dbReference type="EMBL" id="KPJ74123.1"/>
    </source>
</evidence>
<dbReference type="InterPro" id="IPR023883">
    <property type="entry name" value="CHP03980_redox-disulphide"/>
</dbReference>
<dbReference type="InterPro" id="IPR015077">
    <property type="entry name" value="DUF1858"/>
</dbReference>
<evidence type="ECO:0000313" key="3">
    <source>
        <dbReference type="Proteomes" id="UP000051012"/>
    </source>
</evidence>
<name>A0A0S7YI98_UNCT6</name>
<dbReference type="PANTHER" id="PTHR39341:SF1">
    <property type="entry name" value="DUF1858 DOMAIN-CONTAINING PROTEIN"/>
    <property type="match status" value="1"/>
</dbReference>
<dbReference type="EMBL" id="LJNI01000014">
    <property type="protein sequence ID" value="KPJ74123.1"/>
    <property type="molecule type" value="Genomic_DNA"/>
</dbReference>
<comment type="caution">
    <text evidence="2">The sequence shown here is derived from an EMBL/GenBank/DDBJ whole genome shotgun (WGS) entry which is preliminary data.</text>
</comment>
<proteinExistence type="predicted"/>
<dbReference type="InterPro" id="IPR038062">
    <property type="entry name" value="ScdA-like_N_sf"/>
</dbReference>
<reference evidence="2 3" key="1">
    <citation type="journal article" date="2015" name="Microbiome">
        <title>Genomic resolution of linkages in carbon, nitrogen, and sulfur cycling among widespread estuary sediment bacteria.</title>
        <authorList>
            <person name="Baker B.J."/>
            <person name="Lazar C.S."/>
            <person name="Teske A.P."/>
            <person name="Dick G.J."/>
        </authorList>
    </citation>
    <scope>NUCLEOTIDE SEQUENCE [LARGE SCALE GENOMIC DNA]</scope>
    <source>
        <strain evidence="2">DG_78</strain>
    </source>
</reference>
<organism evidence="2 3">
    <name type="scientific">candidate division TA06 bacterium DG_78</name>
    <dbReference type="NCBI Taxonomy" id="1703772"/>
    <lineage>
        <taxon>Bacteria</taxon>
        <taxon>Bacteria division TA06</taxon>
    </lineage>
</organism>
<protein>
    <recommendedName>
        <fullName evidence="1">DUF1858 domain-containing protein</fullName>
    </recommendedName>
</protein>
<gene>
    <name evidence="2" type="ORF">AMJ52_01805</name>
</gene>
<dbReference type="NCBIfam" id="TIGR03980">
    <property type="entry name" value="prismane_assoc"/>
    <property type="match status" value="1"/>
</dbReference>
<feature type="domain" description="DUF1858" evidence="1">
    <location>
        <begin position="4"/>
        <end position="57"/>
    </location>
</feature>
<sequence length="71" mass="8067">MEKISKDMHVEAVLTEYPGLTKVFIELGLPCLVCGQSYWGTIADLAEKHHVNVDTLIDKLNEELRKVNEKL</sequence>
<evidence type="ECO:0000259" key="1">
    <source>
        <dbReference type="Pfam" id="PF08984"/>
    </source>
</evidence>
<dbReference type="PANTHER" id="PTHR39341">
    <property type="entry name" value="BSL7085 PROTEIN"/>
    <property type="match status" value="1"/>
</dbReference>